<dbReference type="GO" id="GO:0003677">
    <property type="term" value="F:DNA binding"/>
    <property type="evidence" value="ECO:0007669"/>
    <property type="project" value="InterPro"/>
</dbReference>
<dbReference type="InterPro" id="IPR037191">
    <property type="entry name" value="VPS9_dom_sf"/>
</dbReference>
<organism evidence="6 7">
    <name type="scientific">Syphacia muris</name>
    <dbReference type="NCBI Taxonomy" id="451379"/>
    <lineage>
        <taxon>Eukaryota</taxon>
        <taxon>Metazoa</taxon>
        <taxon>Ecdysozoa</taxon>
        <taxon>Nematoda</taxon>
        <taxon>Chromadorea</taxon>
        <taxon>Rhabditida</taxon>
        <taxon>Spirurina</taxon>
        <taxon>Oxyuridomorpha</taxon>
        <taxon>Oxyuroidea</taxon>
        <taxon>Oxyuridae</taxon>
        <taxon>Syphacia</taxon>
    </lineage>
</organism>
<dbReference type="AlphaFoldDB" id="A0A0N5AX26"/>
<reference evidence="7" key="1">
    <citation type="submission" date="2017-02" db="UniProtKB">
        <authorList>
            <consortium name="WormBaseParasite"/>
        </authorList>
    </citation>
    <scope>IDENTIFICATION</scope>
</reference>
<proteinExistence type="predicted"/>
<dbReference type="PANTHER" id="PTHR23101:SF122">
    <property type="entry name" value="RABAPTIN-5-ASSOCIATED EXCHANGE FACTOR FOR RAB5"/>
    <property type="match status" value="1"/>
</dbReference>
<dbReference type="GO" id="GO:0030139">
    <property type="term" value="C:endocytic vesicle"/>
    <property type="evidence" value="ECO:0007669"/>
    <property type="project" value="TreeGrafter"/>
</dbReference>
<dbReference type="GO" id="GO:0008270">
    <property type="term" value="F:zinc ion binding"/>
    <property type="evidence" value="ECO:0007669"/>
    <property type="project" value="UniProtKB-KW"/>
</dbReference>
<dbReference type="InterPro" id="IPR045046">
    <property type="entry name" value="Vps9-like"/>
</dbReference>
<dbReference type="GO" id="GO:0016192">
    <property type="term" value="P:vesicle-mediated transport"/>
    <property type="evidence" value="ECO:0007669"/>
    <property type="project" value="InterPro"/>
</dbReference>
<evidence type="ECO:0000313" key="7">
    <source>
        <dbReference type="WBParaSite" id="SMUV_0000949401-mRNA-1"/>
    </source>
</evidence>
<dbReference type="Pfam" id="PF02204">
    <property type="entry name" value="VPS9"/>
    <property type="match status" value="1"/>
</dbReference>
<dbReference type="Proteomes" id="UP000046393">
    <property type="component" value="Unplaced"/>
</dbReference>
<dbReference type="Gene3D" id="1.10.246.120">
    <property type="match status" value="1"/>
</dbReference>
<dbReference type="PANTHER" id="PTHR23101">
    <property type="entry name" value="RAB GDP/GTP EXCHANGE FACTOR"/>
    <property type="match status" value="1"/>
</dbReference>
<evidence type="ECO:0000256" key="1">
    <source>
        <dbReference type="ARBA" id="ARBA00022723"/>
    </source>
</evidence>
<dbReference type="STRING" id="451379.A0A0N5AX26"/>
<dbReference type="SUPFAM" id="SSF57716">
    <property type="entry name" value="Glucocorticoid receptor-like (DNA-binding domain)"/>
    <property type="match status" value="1"/>
</dbReference>
<dbReference type="Pfam" id="PF01754">
    <property type="entry name" value="zf-A20"/>
    <property type="match status" value="1"/>
</dbReference>
<sequence>MISDKGGKNTPTNADDITTMSDKRLRVQITEEDLLCANRCGFYGNPQWKGRCSKCWQAYQIQEKKSQDFAKNRELLSFDKSDSRRRQSTESRTYKIKAMLRKPSGTGDGYSNTAGGLLPSVSDSTRYRELSEESRNGCDRFDEFMRKSLPQTSASEISRQTHHAVDKIIENAYGQVSMDDLSGMVQRFYQTLSDKIRHNSTLLNDTSVYVTLEEIMAEIEEFVCVRTYNKLFCASSDEEAADLQLQDRIRSLHWVTGGFLETTLDFSHQAVRDKIDEAITEMIDMNSHRSAGKKLRCLVRCSKLIFEALKERAPASADEYLPVLIYVILRGNPPLIQSNVTFISRFALPSRVMSGESGYYFTNLSCALQFIQNMNAESLKMPKDEFEAYTSGRQVPPLNEKNCGCNQALHVMDKSLSDIRSLVEEQKKLLGRITCFHEQIEK</sequence>
<dbReference type="Gene3D" id="1.20.5.4770">
    <property type="match status" value="1"/>
</dbReference>
<dbReference type="Gene3D" id="1.20.1050.80">
    <property type="entry name" value="VPS9 domain"/>
    <property type="match status" value="1"/>
</dbReference>
<dbReference type="InterPro" id="IPR002653">
    <property type="entry name" value="Znf_A20"/>
</dbReference>
<dbReference type="SMART" id="SM00259">
    <property type="entry name" value="ZnF_A20"/>
    <property type="match status" value="1"/>
</dbReference>
<dbReference type="PROSITE" id="PS51036">
    <property type="entry name" value="ZF_A20"/>
    <property type="match status" value="1"/>
</dbReference>
<dbReference type="GO" id="GO:0005085">
    <property type="term" value="F:guanyl-nucleotide exchange factor activity"/>
    <property type="evidence" value="ECO:0007669"/>
    <property type="project" value="InterPro"/>
</dbReference>
<evidence type="ECO:0000313" key="6">
    <source>
        <dbReference type="Proteomes" id="UP000046393"/>
    </source>
</evidence>
<evidence type="ECO:0000259" key="4">
    <source>
        <dbReference type="PROSITE" id="PS51036"/>
    </source>
</evidence>
<feature type="domain" description="A20-type" evidence="4">
    <location>
        <begin position="30"/>
        <end position="64"/>
    </location>
</feature>
<dbReference type="InterPro" id="IPR003123">
    <property type="entry name" value="VPS9"/>
</dbReference>
<evidence type="ECO:0000259" key="5">
    <source>
        <dbReference type="PROSITE" id="PS51205"/>
    </source>
</evidence>
<keyword evidence="2" id="KW-0863">Zinc-finger</keyword>
<evidence type="ECO:0000256" key="3">
    <source>
        <dbReference type="ARBA" id="ARBA00022833"/>
    </source>
</evidence>
<name>A0A0N5AX26_9BILA</name>
<dbReference type="WBParaSite" id="SMUV_0000949401-mRNA-1">
    <property type="protein sequence ID" value="SMUV_0000949401-mRNA-1"/>
    <property type="gene ID" value="SMUV_0000949401"/>
</dbReference>
<dbReference type="Pfam" id="PF18151">
    <property type="entry name" value="DUF5601"/>
    <property type="match status" value="1"/>
</dbReference>
<dbReference type="PROSITE" id="PS51205">
    <property type="entry name" value="VPS9"/>
    <property type="match status" value="1"/>
</dbReference>
<dbReference type="GO" id="GO:0005829">
    <property type="term" value="C:cytosol"/>
    <property type="evidence" value="ECO:0007669"/>
    <property type="project" value="TreeGrafter"/>
</dbReference>
<feature type="domain" description="VPS9" evidence="5">
    <location>
        <begin position="239"/>
        <end position="380"/>
    </location>
</feature>
<keyword evidence="1" id="KW-0479">Metal-binding</keyword>
<keyword evidence="6" id="KW-1185">Reference proteome</keyword>
<dbReference type="SMART" id="SM00167">
    <property type="entry name" value="VPS9"/>
    <property type="match status" value="1"/>
</dbReference>
<accession>A0A0N5AX26</accession>
<keyword evidence="3" id="KW-0862">Zinc</keyword>
<dbReference type="InterPro" id="IPR041545">
    <property type="entry name" value="DUF5601"/>
</dbReference>
<evidence type="ECO:0000256" key="2">
    <source>
        <dbReference type="ARBA" id="ARBA00022771"/>
    </source>
</evidence>
<dbReference type="GO" id="GO:0031267">
    <property type="term" value="F:small GTPase binding"/>
    <property type="evidence" value="ECO:0007669"/>
    <property type="project" value="TreeGrafter"/>
</dbReference>
<protein>
    <submittedName>
        <fullName evidence="7">Rab5 GDP/GTP exchange factor</fullName>
    </submittedName>
</protein>
<dbReference type="SUPFAM" id="SSF109993">
    <property type="entry name" value="VPS9 domain"/>
    <property type="match status" value="1"/>
</dbReference>